<dbReference type="Proteomes" id="UP000630142">
    <property type="component" value="Unassembled WGS sequence"/>
</dbReference>
<name>A0A8J3GKD0_9HYPH</name>
<reference evidence="1" key="1">
    <citation type="journal article" date="2014" name="Int. J. Syst. Evol. Microbiol.">
        <title>Complete genome sequence of Corynebacterium casei LMG S-19264T (=DSM 44701T), isolated from a smear-ripened cheese.</title>
        <authorList>
            <consortium name="US DOE Joint Genome Institute (JGI-PGF)"/>
            <person name="Walter F."/>
            <person name="Albersmeier A."/>
            <person name="Kalinowski J."/>
            <person name="Ruckert C."/>
        </authorList>
    </citation>
    <scope>NUCLEOTIDE SEQUENCE</scope>
    <source>
        <strain evidence="1">KCTC 42249</strain>
    </source>
</reference>
<reference evidence="1" key="2">
    <citation type="submission" date="2020-09" db="EMBL/GenBank/DDBJ databases">
        <authorList>
            <person name="Sun Q."/>
            <person name="Kim S."/>
        </authorList>
    </citation>
    <scope>NUCLEOTIDE SEQUENCE</scope>
    <source>
        <strain evidence="1">KCTC 42249</strain>
    </source>
</reference>
<sequence>MDAIDQAAGLLEGDALHALRRRRPEFVGGAEACRAAVLHPRSEHGLGRNLRAALACRIARLNADDELTSEYQTILQNLAPSQELLMLAEGGGLTIEPLATIARHVDLVTLTATEAQADHIRRLEAAGLTNPQIVALSELIAFANFQTRVVAGLRLLRSV</sequence>
<comment type="caution">
    <text evidence="1">The sequence shown here is derived from an EMBL/GenBank/DDBJ whole genome shotgun (WGS) entry which is preliminary data.</text>
</comment>
<dbReference type="InterPro" id="IPR029032">
    <property type="entry name" value="AhpD-like"/>
</dbReference>
<dbReference type="AlphaFoldDB" id="A0A8J3GKD0"/>
<organism evidence="1 2">
    <name type="scientific">Tianweitania populi</name>
    <dbReference type="NCBI Taxonomy" id="1607949"/>
    <lineage>
        <taxon>Bacteria</taxon>
        <taxon>Pseudomonadati</taxon>
        <taxon>Pseudomonadota</taxon>
        <taxon>Alphaproteobacteria</taxon>
        <taxon>Hyphomicrobiales</taxon>
        <taxon>Phyllobacteriaceae</taxon>
        <taxon>Tianweitania</taxon>
    </lineage>
</organism>
<dbReference type="EMBL" id="BMZQ01000001">
    <property type="protein sequence ID" value="GHD12210.1"/>
    <property type="molecule type" value="Genomic_DNA"/>
</dbReference>
<evidence type="ECO:0008006" key="3">
    <source>
        <dbReference type="Google" id="ProtNLM"/>
    </source>
</evidence>
<protein>
    <recommendedName>
        <fullName evidence="3">CMD domain protein</fullName>
    </recommendedName>
</protein>
<evidence type="ECO:0000313" key="2">
    <source>
        <dbReference type="Proteomes" id="UP000630142"/>
    </source>
</evidence>
<dbReference type="SUPFAM" id="SSF69118">
    <property type="entry name" value="AhpD-like"/>
    <property type="match status" value="1"/>
</dbReference>
<gene>
    <name evidence="1" type="ORF">GCM10016234_16180</name>
</gene>
<keyword evidence="2" id="KW-1185">Reference proteome</keyword>
<dbReference type="RefSeq" id="WP_244641360.1">
    <property type="nucleotide sequence ID" value="NZ_BMZQ01000001.1"/>
</dbReference>
<proteinExistence type="predicted"/>
<evidence type="ECO:0000313" key="1">
    <source>
        <dbReference type="EMBL" id="GHD12210.1"/>
    </source>
</evidence>
<dbReference type="Gene3D" id="1.20.1290.10">
    <property type="entry name" value="AhpD-like"/>
    <property type="match status" value="1"/>
</dbReference>
<accession>A0A8J3GKD0</accession>